<comment type="similarity">
    <text evidence="5">Belongs to the protein kinase superfamily. Ser/Thr protein kinase family. GCN2 subfamily.</text>
</comment>
<keyword evidence="3" id="KW-0418">Kinase</keyword>
<dbReference type="GO" id="GO:0005737">
    <property type="term" value="C:cytoplasm"/>
    <property type="evidence" value="ECO:0007669"/>
    <property type="project" value="TreeGrafter"/>
</dbReference>
<keyword evidence="2" id="KW-0547">Nucleotide-binding</keyword>
<accession>A0A0K0DNZ7</accession>
<dbReference type="PANTHER" id="PTHR11042:SF187">
    <property type="entry name" value="EUKARYOTIC TRANSLATION INITIATION FACTOR 2-ALPHA KINASE 2"/>
    <property type="match status" value="1"/>
</dbReference>
<dbReference type="SMART" id="SM00220">
    <property type="entry name" value="S_TKc"/>
    <property type="match status" value="1"/>
</dbReference>
<feature type="domain" description="Protein kinase" evidence="7">
    <location>
        <begin position="1"/>
        <end position="194"/>
    </location>
</feature>
<dbReference type="PROSITE" id="PS50011">
    <property type="entry name" value="PROTEIN_KINASE_DOM"/>
    <property type="match status" value="1"/>
</dbReference>
<dbReference type="SUPFAM" id="SSF56112">
    <property type="entry name" value="Protein kinase-like (PK-like)"/>
    <property type="match status" value="1"/>
</dbReference>
<dbReference type="STRING" id="6313.A0A0K0DNZ7"/>
<dbReference type="InterPro" id="IPR050339">
    <property type="entry name" value="CC_SR_Kinase"/>
</dbReference>
<dbReference type="PANTHER" id="PTHR11042">
    <property type="entry name" value="EUKARYOTIC TRANSLATION INITIATION FACTOR 2-ALPHA KINASE EIF2-ALPHA KINASE -RELATED"/>
    <property type="match status" value="1"/>
</dbReference>
<dbReference type="InterPro" id="IPR011009">
    <property type="entry name" value="Kinase-like_dom_sf"/>
</dbReference>
<dbReference type="InterPro" id="IPR008271">
    <property type="entry name" value="Ser/Thr_kinase_AS"/>
</dbReference>
<evidence type="ECO:0000259" key="7">
    <source>
        <dbReference type="PROSITE" id="PS50011"/>
    </source>
</evidence>
<dbReference type="Pfam" id="PF00069">
    <property type="entry name" value="Pkinase"/>
    <property type="match status" value="1"/>
</dbReference>
<dbReference type="GO" id="GO:0004694">
    <property type="term" value="F:eukaryotic translation initiation factor 2alpha kinase activity"/>
    <property type="evidence" value="ECO:0007669"/>
    <property type="project" value="TreeGrafter"/>
</dbReference>
<dbReference type="GO" id="GO:0005524">
    <property type="term" value="F:ATP binding"/>
    <property type="evidence" value="ECO:0007669"/>
    <property type="project" value="UniProtKB-KW"/>
</dbReference>
<dbReference type="InterPro" id="IPR000719">
    <property type="entry name" value="Prot_kinase_dom"/>
</dbReference>
<name>A0A0K0DNZ7_ANGCA</name>
<keyword evidence="1" id="KW-0808">Transferase</keyword>
<evidence type="ECO:0000313" key="8">
    <source>
        <dbReference type="Proteomes" id="UP000035642"/>
    </source>
</evidence>
<dbReference type="WBParaSite" id="ACAC_0001348601-mRNA-1">
    <property type="protein sequence ID" value="ACAC_0001348601-mRNA-1"/>
    <property type="gene ID" value="ACAC_0001348601"/>
</dbReference>
<evidence type="ECO:0000256" key="5">
    <source>
        <dbReference type="ARBA" id="ARBA00037982"/>
    </source>
</evidence>
<protein>
    <submittedName>
        <fullName evidence="9">Protein kinase domain-containing protein</fullName>
    </submittedName>
</protein>
<organism evidence="8 9">
    <name type="scientific">Angiostrongylus cantonensis</name>
    <name type="common">Rat lungworm</name>
    <dbReference type="NCBI Taxonomy" id="6313"/>
    <lineage>
        <taxon>Eukaryota</taxon>
        <taxon>Metazoa</taxon>
        <taxon>Ecdysozoa</taxon>
        <taxon>Nematoda</taxon>
        <taxon>Chromadorea</taxon>
        <taxon>Rhabditida</taxon>
        <taxon>Rhabditina</taxon>
        <taxon>Rhabditomorpha</taxon>
        <taxon>Strongyloidea</taxon>
        <taxon>Metastrongylidae</taxon>
        <taxon>Angiostrongylus</taxon>
    </lineage>
</organism>
<reference evidence="9" key="2">
    <citation type="submission" date="2017-02" db="UniProtKB">
        <authorList>
            <consortium name="WormBaseParasite"/>
        </authorList>
    </citation>
    <scope>IDENTIFICATION</scope>
</reference>
<evidence type="ECO:0000256" key="4">
    <source>
        <dbReference type="ARBA" id="ARBA00022840"/>
    </source>
</evidence>
<keyword evidence="8" id="KW-1185">Reference proteome</keyword>
<evidence type="ECO:0000313" key="9">
    <source>
        <dbReference type="WBParaSite" id="ACAC_0001348601-mRNA-1"/>
    </source>
</evidence>
<feature type="coiled-coil region" evidence="6">
    <location>
        <begin position="199"/>
        <end position="226"/>
    </location>
</feature>
<evidence type="ECO:0000256" key="6">
    <source>
        <dbReference type="SAM" id="Coils"/>
    </source>
</evidence>
<dbReference type="Gene3D" id="1.10.510.10">
    <property type="entry name" value="Transferase(Phosphotransferase) domain 1"/>
    <property type="match status" value="1"/>
</dbReference>
<dbReference type="GO" id="GO:0005634">
    <property type="term" value="C:nucleus"/>
    <property type="evidence" value="ECO:0007669"/>
    <property type="project" value="TreeGrafter"/>
</dbReference>
<dbReference type="PROSITE" id="PS00108">
    <property type="entry name" value="PROTEIN_KINASE_ST"/>
    <property type="match status" value="1"/>
</dbReference>
<evidence type="ECO:0000256" key="1">
    <source>
        <dbReference type="ARBA" id="ARBA00022679"/>
    </source>
</evidence>
<keyword evidence="6" id="KW-0175">Coiled coil</keyword>
<proteinExistence type="inferred from homology"/>
<keyword evidence="4" id="KW-0067">ATP-binding</keyword>
<dbReference type="Proteomes" id="UP000035642">
    <property type="component" value="Unassembled WGS sequence"/>
</dbReference>
<dbReference type="AlphaFoldDB" id="A0A0K0DNZ7"/>
<evidence type="ECO:0000256" key="2">
    <source>
        <dbReference type="ARBA" id="ARBA00022741"/>
    </source>
</evidence>
<evidence type="ECO:0000256" key="3">
    <source>
        <dbReference type="ARBA" id="ARBA00022777"/>
    </source>
</evidence>
<sequence>MQGLSLSDLSVDGTFNRDLSIQILSGLEYIHQNNVIHRDIKPSNIFLKRHGGHFRILLGDFGLACGHNNMNVSSCSPDLSSDLICVAVNHSVAVGTKAYAAPEQLKSSLYGPSVDIYSVGIVLFEAYHVFNTDMEKYEAISDVRLGKTTKELLARHHKFAQNWPSVASTIFEMTAMDPASRPTATQLLQRYIHIESKKVLQLKNIIRNQSAQLVAAEKRIQELLSQKPTS</sequence>
<reference evidence="8" key="1">
    <citation type="submission" date="2012-09" db="EMBL/GenBank/DDBJ databases">
        <authorList>
            <person name="Martin A.A."/>
        </authorList>
    </citation>
    <scope>NUCLEOTIDE SEQUENCE</scope>
</reference>